<evidence type="ECO:0000313" key="3">
    <source>
        <dbReference type="Proteomes" id="UP000283834"/>
    </source>
</evidence>
<comment type="caution">
    <text evidence="2">The sequence shown here is derived from an EMBL/GenBank/DDBJ whole genome shotgun (WGS) entry which is preliminary data.</text>
</comment>
<dbReference type="PANTHER" id="PTHR13696:SF99">
    <property type="entry name" value="COBYRINIC ACID AC-DIAMIDE SYNTHASE"/>
    <property type="match status" value="1"/>
</dbReference>
<sequence length="254" mass="28487">MRTAAVVNLKGGVGKSTTAINMALIMSQVHGKKVLLIDNDFQAAVTKFFEKHSYDALSMEEVLRNPILFAQDVIVPSGRWGLDIIPSNMNLVAAADDLITDKDGDQMGRIRHVLNQVEEDYDYCIIDCHPGVGIEVLNALAAAEDIIIPIKADKNALDGMEELDDIIQEIRPYNEKLESVRCLVTMYTKDIDVIKGEEALRNSKYDVFNTHIRHSKKVTAWTYENGQSLLETTPRSAATRDYKNLVLEYMGKRV</sequence>
<proteinExistence type="predicted"/>
<accession>A0A412NIT6</accession>
<dbReference type="RefSeq" id="WP_118046779.1">
    <property type="nucleotide sequence ID" value="NZ_QRWQ01000006.1"/>
</dbReference>
<dbReference type="SUPFAM" id="SSF52540">
    <property type="entry name" value="P-loop containing nucleoside triphosphate hydrolases"/>
    <property type="match status" value="1"/>
</dbReference>
<feature type="domain" description="AAA" evidence="1">
    <location>
        <begin position="1"/>
        <end position="177"/>
    </location>
</feature>
<dbReference type="AlphaFoldDB" id="A0A412NIT6"/>
<reference evidence="2 3" key="1">
    <citation type="submission" date="2018-08" db="EMBL/GenBank/DDBJ databases">
        <title>A genome reference for cultivated species of the human gut microbiota.</title>
        <authorList>
            <person name="Zou Y."/>
            <person name="Xue W."/>
            <person name="Luo G."/>
        </authorList>
    </citation>
    <scope>NUCLEOTIDE SEQUENCE [LARGE SCALE GENOMIC DNA]</scope>
    <source>
        <strain evidence="2 3">AF19-16AC</strain>
    </source>
</reference>
<dbReference type="EMBL" id="QRWQ01000006">
    <property type="protein sequence ID" value="RGT39157.1"/>
    <property type="molecule type" value="Genomic_DNA"/>
</dbReference>
<evidence type="ECO:0000313" key="2">
    <source>
        <dbReference type="EMBL" id="RGT39157.1"/>
    </source>
</evidence>
<protein>
    <submittedName>
        <fullName evidence="2">ParA family protein</fullName>
    </submittedName>
</protein>
<dbReference type="InterPro" id="IPR025669">
    <property type="entry name" value="AAA_dom"/>
</dbReference>
<dbReference type="PANTHER" id="PTHR13696">
    <property type="entry name" value="P-LOOP CONTAINING NUCLEOSIDE TRIPHOSPHATE HYDROLASE"/>
    <property type="match status" value="1"/>
</dbReference>
<gene>
    <name evidence="2" type="ORF">DWX36_07890</name>
</gene>
<name>A0A412NIT6_MEDGN</name>
<evidence type="ECO:0000259" key="1">
    <source>
        <dbReference type="Pfam" id="PF13614"/>
    </source>
</evidence>
<dbReference type="Proteomes" id="UP000283834">
    <property type="component" value="Unassembled WGS sequence"/>
</dbReference>
<dbReference type="CDD" id="cd02042">
    <property type="entry name" value="ParAB_family"/>
    <property type="match status" value="1"/>
</dbReference>
<dbReference type="Gene3D" id="3.40.50.300">
    <property type="entry name" value="P-loop containing nucleotide triphosphate hydrolases"/>
    <property type="match status" value="1"/>
</dbReference>
<dbReference type="Pfam" id="PF13614">
    <property type="entry name" value="AAA_31"/>
    <property type="match status" value="1"/>
</dbReference>
<dbReference type="InterPro" id="IPR027417">
    <property type="entry name" value="P-loop_NTPase"/>
</dbReference>
<dbReference type="InterPro" id="IPR050678">
    <property type="entry name" value="DNA_Partitioning_ATPase"/>
</dbReference>
<organism evidence="2 3">
    <name type="scientific">Mediterraneibacter gnavus</name>
    <name type="common">Ruminococcus gnavus</name>
    <dbReference type="NCBI Taxonomy" id="33038"/>
    <lineage>
        <taxon>Bacteria</taxon>
        <taxon>Bacillati</taxon>
        <taxon>Bacillota</taxon>
        <taxon>Clostridia</taxon>
        <taxon>Lachnospirales</taxon>
        <taxon>Lachnospiraceae</taxon>
        <taxon>Mediterraneibacter</taxon>
    </lineage>
</organism>